<accession>A0AAD9V954</accession>
<dbReference type="PROSITE" id="PS00237">
    <property type="entry name" value="G_PROTEIN_RECEP_F1_1"/>
    <property type="match status" value="1"/>
</dbReference>
<dbReference type="GO" id="GO:0016020">
    <property type="term" value="C:membrane"/>
    <property type="evidence" value="ECO:0007669"/>
    <property type="project" value="UniProtKB-SubCell"/>
</dbReference>
<evidence type="ECO:0000256" key="3">
    <source>
        <dbReference type="ARBA" id="ARBA00022989"/>
    </source>
</evidence>
<evidence type="ECO:0000256" key="2">
    <source>
        <dbReference type="ARBA" id="ARBA00022692"/>
    </source>
</evidence>
<dbReference type="PANTHER" id="PTHR24243">
    <property type="entry name" value="G-PROTEIN COUPLED RECEPTOR"/>
    <property type="match status" value="1"/>
</dbReference>
<evidence type="ECO:0000259" key="10">
    <source>
        <dbReference type="PROSITE" id="PS50262"/>
    </source>
</evidence>
<feature type="transmembrane region" description="Helical" evidence="9">
    <location>
        <begin position="233"/>
        <end position="259"/>
    </location>
</feature>
<sequence length="367" mass="41250">METNTTRASLSQDIIFASLYSFIVIFGIIGNCLVITVVRKTPSMHTTTNYLLMNLAVADVLTLLLCPGVYDFALTSVRLQGFSGDLICKLFVGNAIVPITINAGVLTVCTIAVERYFALVKPFQTALRMSKSSVRYVVVIVWIIAVLSCIPDIQANTFNTSVSSRYPCMRPWTLDEYAFQKPHIIFTCVCFGFTSSLVVLFCYTEIIRGLYITKTICSGSTITEAEKKEKKQLALLLVWLSIVFAFCSLPFAIFFTFLVFADSGTVQNNYELLYILHRISRFLLSSNSFFNPILYAWQSTNYRSGLLDICTCFKISDCISCFRKGRCVAFNAKSEPKRNENCEALEMRNLNESVHPRENHLAGMQVA</sequence>
<feature type="transmembrane region" description="Helical" evidence="9">
    <location>
        <begin position="184"/>
        <end position="204"/>
    </location>
</feature>
<dbReference type="CDD" id="cd00637">
    <property type="entry name" value="7tm_classA_rhodopsin-like"/>
    <property type="match status" value="1"/>
</dbReference>
<dbReference type="InterPro" id="IPR000276">
    <property type="entry name" value="GPCR_Rhodpsn"/>
</dbReference>
<keyword evidence="2 8" id="KW-0812">Transmembrane</keyword>
<comment type="similarity">
    <text evidence="8">Belongs to the G-protein coupled receptor 1 family.</text>
</comment>
<comment type="caution">
    <text evidence="11">The sequence shown here is derived from an EMBL/GenBank/DDBJ whole genome shotgun (WGS) entry which is preliminary data.</text>
</comment>
<dbReference type="PROSITE" id="PS50262">
    <property type="entry name" value="G_PROTEIN_RECEP_F1_2"/>
    <property type="match status" value="1"/>
</dbReference>
<feature type="transmembrane region" description="Helical" evidence="9">
    <location>
        <begin position="14"/>
        <end position="38"/>
    </location>
</feature>
<keyword evidence="7 8" id="KW-0807">Transducer</keyword>
<dbReference type="PANTHER" id="PTHR24243:SF208">
    <property type="entry name" value="PYROKININ-1 RECEPTOR"/>
    <property type="match status" value="1"/>
</dbReference>
<gene>
    <name evidence="11" type="ORF">P5673_010152</name>
</gene>
<feature type="transmembrane region" description="Helical" evidence="9">
    <location>
        <begin position="90"/>
        <end position="113"/>
    </location>
</feature>
<evidence type="ECO:0000256" key="6">
    <source>
        <dbReference type="ARBA" id="ARBA00023170"/>
    </source>
</evidence>
<reference evidence="11" key="1">
    <citation type="journal article" date="2023" name="G3 (Bethesda)">
        <title>Whole genome assembly and annotation of the endangered Caribbean coral Acropora cervicornis.</title>
        <authorList>
            <person name="Selwyn J.D."/>
            <person name="Vollmer S.V."/>
        </authorList>
    </citation>
    <scope>NUCLEOTIDE SEQUENCE</scope>
    <source>
        <strain evidence="11">K2</strain>
    </source>
</reference>
<keyword evidence="4 8" id="KW-0297">G-protein coupled receptor</keyword>
<evidence type="ECO:0000256" key="1">
    <source>
        <dbReference type="ARBA" id="ARBA00004141"/>
    </source>
</evidence>
<dbReference type="EMBL" id="JARQWQ010000018">
    <property type="protein sequence ID" value="KAK2565863.1"/>
    <property type="molecule type" value="Genomic_DNA"/>
</dbReference>
<dbReference type="GO" id="GO:0004930">
    <property type="term" value="F:G protein-coupled receptor activity"/>
    <property type="evidence" value="ECO:0007669"/>
    <property type="project" value="UniProtKB-KW"/>
</dbReference>
<dbReference type="PRINTS" id="PR00237">
    <property type="entry name" value="GPCRRHODOPSN"/>
</dbReference>
<evidence type="ECO:0000313" key="12">
    <source>
        <dbReference type="Proteomes" id="UP001249851"/>
    </source>
</evidence>
<keyword evidence="6 8" id="KW-0675">Receptor</keyword>
<dbReference type="SUPFAM" id="SSF81321">
    <property type="entry name" value="Family A G protein-coupled receptor-like"/>
    <property type="match status" value="1"/>
</dbReference>
<organism evidence="11 12">
    <name type="scientific">Acropora cervicornis</name>
    <name type="common">Staghorn coral</name>
    <dbReference type="NCBI Taxonomy" id="6130"/>
    <lineage>
        <taxon>Eukaryota</taxon>
        <taxon>Metazoa</taxon>
        <taxon>Cnidaria</taxon>
        <taxon>Anthozoa</taxon>
        <taxon>Hexacorallia</taxon>
        <taxon>Scleractinia</taxon>
        <taxon>Astrocoeniina</taxon>
        <taxon>Acroporidae</taxon>
        <taxon>Acropora</taxon>
    </lineage>
</organism>
<dbReference type="Proteomes" id="UP001249851">
    <property type="component" value="Unassembled WGS sequence"/>
</dbReference>
<dbReference type="InterPro" id="IPR017452">
    <property type="entry name" value="GPCR_Rhodpsn_7TM"/>
</dbReference>
<evidence type="ECO:0000256" key="7">
    <source>
        <dbReference type="ARBA" id="ARBA00023224"/>
    </source>
</evidence>
<feature type="transmembrane region" description="Helical" evidence="9">
    <location>
        <begin position="50"/>
        <end position="70"/>
    </location>
</feature>
<dbReference type="Pfam" id="PF00001">
    <property type="entry name" value="7tm_1"/>
    <property type="match status" value="1"/>
</dbReference>
<keyword evidence="5 9" id="KW-0472">Membrane</keyword>
<evidence type="ECO:0000256" key="5">
    <source>
        <dbReference type="ARBA" id="ARBA00023136"/>
    </source>
</evidence>
<comment type="subcellular location">
    <subcellularLocation>
        <location evidence="1">Membrane</location>
        <topology evidence="1">Multi-pass membrane protein</topology>
    </subcellularLocation>
</comment>
<evidence type="ECO:0000256" key="9">
    <source>
        <dbReference type="SAM" id="Phobius"/>
    </source>
</evidence>
<dbReference type="Gene3D" id="1.20.1070.10">
    <property type="entry name" value="Rhodopsin 7-helix transmembrane proteins"/>
    <property type="match status" value="1"/>
</dbReference>
<keyword evidence="3 9" id="KW-1133">Transmembrane helix</keyword>
<feature type="domain" description="G-protein coupled receptors family 1 profile" evidence="10">
    <location>
        <begin position="30"/>
        <end position="295"/>
    </location>
</feature>
<protein>
    <submittedName>
        <fullName evidence="11">Tachykinin-like peptides receptor 86C</fullName>
    </submittedName>
</protein>
<keyword evidence="12" id="KW-1185">Reference proteome</keyword>
<evidence type="ECO:0000313" key="11">
    <source>
        <dbReference type="EMBL" id="KAK2565863.1"/>
    </source>
</evidence>
<feature type="transmembrane region" description="Helical" evidence="9">
    <location>
        <begin position="134"/>
        <end position="153"/>
    </location>
</feature>
<evidence type="ECO:0000256" key="4">
    <source>
        <dbReference type="ARBA" id="ARBA00023040"/>
    </source>
</evidence>
<reference evidence="11" key="2">
    <citation type="journal article" date="2023" name="Science">
        <title>Genomic signatures of disease resistance in endangered staghorn corals.</title>
        <authorList>
            <person name="Vollmer S.V."/>
            <person name="Selwyn J.D."/>
            <person name="Despard B.A."/>
            <person name="Roesel C.L."/>
        </authorList>
    </citation>
    <scope>NUCLEOTIDE SEQUENCE</scope>
    <source>
        <strain evidence="11">K2</strain>
    </source>
</reference>
<evidence type="ECO:0000256" key="8">
    <source>
        <dbReference type="RuleBase" id="RU000688"/>
    </source>
</evidence>
<name>A0AAD9V954_ACRCE</name>
<dbReference type="AlphaFoldDB" id="A0AAD9V954"/>
<proteinExistence type="inferred from homology"/>